<dbReference type="PANTHER" id="PTHR24252:SF7">
    <property type="entry name" value="HYALIN"/>
    <property type="match status" value="1"/>
</dbReference>
<dbReference type="InterPro" id="IPR001254">
    <property type="entry name" value="Trypsin_dom"/>
</dbReference>
<comment type="subcellular location">
    <subcellularLocation>
        <location evidence="1">Secreted</location>
    </subcellularLocation>
</comment>
<feature type="compositionally biased region" description="Low complexity" evidence="10">
    <location>
        <begin position="425"/>
        <end position="441"/>
    </location>
</feature>
<keyword evidence="11" id="KW-0472">Membrane</keyword>
<comment type="caution">
    <text evidence="14">The sequence shown here is derived from an EMBL/GenBank/DDBJ whole genome shotgun (WGS) entry which is preliminary data.</text>
</comment>
<dbReference type="GO" id="GO:0004252">
    <property type="term" value="F:serine-type endopeptidase activity"/>
    <property type="evidence" value="ECO:0007669"/>
    <property type="project" value="InterPro"/>
</dbReference>
<keyword evidence="6 9" id="KW-0720">Serine protease</keyword>
<dbReference type="InterPro" id="IPR033116">
    <property type="entry name" value="TRYPSIN_SER"/>
</dbReference>
<comment type="similarity">
    <text evidence="8">Belongs to the peptidase S1 family. CLIP subfamily.</text>
</comment>
<keyword evidence="5 9" id="KW-0378">Hydrolase</keyword>
<proteinExistence type="inferred from homology"/>
<dbReference type="Pfam" id="PF00089">
    <property type="entry name" value="Trypsin"/>
    <property type="match status" value="1"/>
</dbReference>
<keyword evidence="7" id="KW-1015">Disulfide bond</keyword>
<dbReference type="OrthoDB" id="425190at2759"/>
<keyword evidence="11" id="KW-1133">Transmembrane helix</keyword>
<feature type="compositionally biased region" description="Pro residues" evidence="10">
    <location>
        <begin position="51"/>
        <end position="60"/>
    </location>
</feature>
<dbReference type="AlphaFoldDB" id="A0A8J2MC45"/>
<dbReference type="GO" id="GO:0006508">
    <property type="term" value="P:proteolysis"/>
    <property type="evidence" value="ECO:0007669"/>
    <property type="project" value="UniProtKB-KW"/>
</dbReference>
<feature type="region of interest" description="Disordered" evidence="10">
    <location>
        <begin position="384"/>
        <end position="442"/>
    </location>
</feature>
<dbReference type="InterPro" id="IPR022700">
    <property type="entry name" value="CLIP"/>
</dbReference>
<dbReference type="SMART" id="SM00020">
    <property type="entry name" value="Tryp_SPc"/>
    <property type="match status" value="1"/>
</dbReference>
<keyword evidence="11" id="KW-0812">Transmembrane</keyword>
<name>A0A8J2MC45_9HEXA</name>
<feature type="transmembrane region" description="Helical" evidence="11">
    <location>
        <begin position="29"/>
        <end position="48"/>
    </location>
</feature>
<evidence type="ECO:0000259" key="13">
    <source>
        <dbReference type="PROSITE" id="PS51888"/>
    </source>
</evidence>
<organism evidence="14 15">
    <name type="scientific">Allacma fusca</name>
    <dbReference type="NCBI Taxonomy" id="39272"/>
    <lineage>
        <taxon>Eukaryota</taxon>
        <taxon>Metazoa</taxon>
        <taxon>Ecdysozoa</taxon>
        <taxon>Arthropoda</taxon>
        <taxon>Hexapoda</taxon>
        <taxon>Collembola</taxon>
        <taxon>Symphypleona</taxon>
        <taxon>Sminthuridae</taxon>
        <taxon>Allacma</taxon>
    </lineage>
</organism>
<feature type="region of interest" description="Disordered" evidence="10">
    <location>
        <begin position="247"/>
        <end position="267"/>
    </location>
</feature>
<dbReference type="PROSITE" id="PS00135">
    <property type="entry name" value="TRYPSIN_SER"/>
    <property type="match status" value="1"/>
</dbReference>
<dbReference type="PANTHER" id="PTHR24252">
    <property type="entry name" value="ACROSIN-RELATED"/>
    <property type="match status" value="1"/>
</dbReference>
<feature type="domain" description="Peptidase S1" evidence="12">
    <location>
        <begin position="460"/>
        <end position="705"/>
    </location>
</feature>
<keyword evidence="4" id="KW-0732">Signal</keyword>
<keyword evidence="15" id="KW-1185">Reference proteome</keyword>
<keyword evidence="2" id="KW-0964">Secreted</keyword>
<dbReference type="FunFam" id="2.40.10.10:FF:000015">
    <property type="entry name" value="Atrial natriuretic peptide-converting enzyme"/>
    <property type="match status" value="1"/>
</dbReference>
<evidence type="ECO:0008006" key="16">
    <source>
        <dbReference type="Google" id="ProtNLM"/>
    </source>
</evidence>
<dbReference type="InterPro" id="IPR018114">
    <property type="entry name" value="TRYPSIN_HIS"/>
</dbReference>
<keyword evidence="3 9" id="KW-0645">Protease</keyword>
<gene>
    <name evidence="14" type="ORF">AFUS01_LOCUS46133</name>
</gene>
<evidence type="ECO:0000256" key="4">
    <source>
        <dbReference type="ARBA" id="ARBA00022729"/>
    </source>
</evidence>
<dbReference type="CDD" id="cd00190">
    <property type="entry name" value="Tryp_SPc"/>
    <property type="match status" value="1"/>
</dbReference>
<dbReference type="Pfam" id="PF12032">
    <property type="entry name" value="CLIP"/>
    <property type="match status" value="1"/>
</dbReference>
<feature type="compositionally biased region" description="Low complexity" evidence="10">
    <location>
        <begin position="392"/>
        <end position="409"/>
    </location>
</feature>
<dbReference type="PROSITE" id="PS50240">
    <property type="entry name" value="TRYPSIN_DOM"/>
    <property type="match status" value="1"/>
</dbReference>
<dbReference type="Proteomes" id="UP000708208">
    <property type="component" value="Unassembled WGS sequence"/>
</dbReference>
<dbReference type="SMART" id="SM00680">
    <property type="entry name" value="CLIP"/>
    <property type="match status" value="1"/>
</dbReference>
<evidence type="ECO:0000256" key="6">
    <source>
        <dbReference type="ARBA" id="ARBA00022825"/>
    </source>
</evidence>
<evidence type="ECO:0000256" key="3">
    <source>
        <dbReference type="ARBA" id="ARBA00022670"/>
    </source>
</evidence>
<evidence type="ECO:0000256" key="8">
    <source>
        <dbReference type="ARBA" id="ARBA00024195"/>
    </source>
</evidence>
<dbReference type="PROSITE" id="PS51888">
    <property type="entry name" value="CLIP"/>
    <property type="match status" value="1"/>
</dbReference>
<evidence type="ECO:0000256" key="2">
    <source>
        <dbReference type="ARBA" id="ARBA00022525"/>
    </source>
</evidence>
<dbReference type="GO" id="GO:0005576">
    <property type="term" value="C:extracellular region"/>
    <property type="evidence" value="ECO:0007669"/>
    <property type="project" value="UniProtKB-SubCell"/>
</dbReference>
<protein>
    <recommendedName>
        <fullName evidence="16">CLIP domain-containing serine protease</fullName>
    </recommendedName>
</protein>
<accession>A0A8J2MC45</accession>
<sequence length="707" mass="69919">MQTIETKCESICTTKVILNLRDKRDALQWGIFCAVLTLALFTNGQVFFEDNPPPSQPSRPQPTANPNQGQNRPQPQPPRNRNCQTFRNEPGTCIRLADCGPLNNILANRPPNQANRILRRSICGSNGFGPLVCCPGFGNNGGNFGGTGGGNNGGNFGGTGGGNNGGNFGGGNNGGDFDNGFGGSGGNNGGTGGSGGGNNGGNFGNTGTGGFGGGNGNSGGGFGGGNGNSGGGFGGGNGNNGGGFGGGNGGFGSDNPNSGKGNNGGGFGGGNNNNGGGFGGGSNNNGGGFGGGNKNNGGGTGGGNNNSGGGFGGGNSNNGGGFGGGGNNNGGGFGGGGNNNGGGFGGGGNNGGGGFGGGGNNGGGFGGGGNNGGGFGGGGNNGGGFVGGGNGNPTAPAVVTTKPTTTTTPDPFANGATLFPPRPSAKPVSPVVPSAPNKNVPTVPGTNIECGFSNATHKRIVGGHDADKGAWPWMAALGYKDADTGGVNFLCGGALVSDQHVVTASHCVHNRDDLAIIRFGDLNLFTDDDGVTPVDVPVAEVIKNPNYNPTTFQNDIAVIRLKEKVPISFLVHPICLPTSVEQRSNLFENDNPFVAGWGAIQFNGPTSVTLREVQLPVVSNSICEEKYKPFKSSQVDSTNICAGFARGGKDACQGDSGGPLMMPQPGQRYILIGVVSYGFRCAEPGFPGVYSRVTSHVDWIIDTMKNK</sequence>
<evidence type="ECO:0000256" key="1">
    <source>
        <dbReference type="ARBA" id="ARBA00004613"/>
    </source>
</evidence>
<evidence type="ECO:0000256" key="7">
    <source>
        <dbReference type="ARBA" id="ARBA00023157"/>
    </source>
</evidence>
<feature type="region of interest" description="Disordered" evidence="10">
    <location>
        <begin position="49"/>
        <end position="86"/>
    </location>
</feature>
<evidence type="ECO:0000313" key="15">
    <source>
        <dbReference type="Proteomes" id="UP000708208"/>
    </source>
</evidence>
<feature type="domain" description="Clip" evidence="13">
    <location>
        <begin position="82"/>
        <end position="134"/>
    </location>
</feature>
<evidence type="ECO:0000256" key="10">
    <source>
        <dbReference type="SAM" id="MobiDB-lite"/>
    </source>
</evidence>
<dbReference type="EMBL" id="CAJVCH010571215">
    <property type="protein sequence ID" value="CAG7836946.1"/>
    <property type="molecule type" value="Genomic_DNA"/>
</dbReference>
<evidence type="ECO:0000256" key="11">
    <source>
        <dbReference type="SAM" id="Phobius"/>
    </source>
</evidence>
<dbReference type="PROSITE" id="PS00134">
    <property type="entry name" value="TRYPSIN_HIS"/>
    <property type="match status" value="1"/>
</dbReference>
<reference evidence="14" key="1">
    <citation type="submission" date="2021-06" db="EMBL/GenBank/DDBJ databases">
        <authorList>
            <person name="Hodson N. C."/>
            <person name="Mongue J. A."/>
            <person name="Jaron S. K."/>
        </authorList>
    </citation>
    <scope>NUCLEOTIDE SEQUENCE</scope>
</reference>
<evidence type="ECO:0000256" key="9">
    <source>
        <dbReference type="RuleBase" id="RU363034"/>
    </source>
</evidence>
<feature type="compositionally biased region" description="Low complexity" evidence="10">
    <location>
        <begin position="61"/>
        <end position="84"/>
    </location>
</feature>
<evidence type="ECO:0000259" key="12">
    <source>
        <dbReference type="PROSITE" id="PS50240"/>
    </source>
</evidence>
<evidence type="ECO:0000313" key="14">
    <source>
        <dbReference type="EMBL" id="CAG7836946.1"/>
    </source>
</evidence>
<evidence type="ECO:0000256" key="5">
    <source>
        <dbReference type="ARBA" id="ARBA00022801"/>
    </source>
</evidence>